<dbReference type="Pfam" id="PF01654">
    <property type="entry name" value="Cyt_bd_oxida_I"/>
    <property type="match status" value="1"/>
</dbReference>
<evidence type="ECO:0000256" key="10">
    <source>
        <dbReference type="ARBA" id="ARBA00022989"/>
    </source>
</evidence>
<evidence type="ECO:0000256" key="9">
    <source>
        <dbReference type="ARBA" id="ARBA00022982"/>
    </source>
</evidence>
<evidence type="ECO:0000256" key="11">
    <source>
        <dbReference type="ARBA" id="ARBA00023004"/>
    </source>
</evidence>
<feature type="transmembrane region" description="Helical" evidence="13">
    <location>
        <begin position="426"/>
        <end position="448"/>
    </location>
</feature>
<keyword evidence="8 13" id="KW-0479">Metal-binding</keyword>
<dbReference type="GO" id="GO:0046872">
    <property type="term" value="F:metal ion binding"/>
    <property type="evidence" value="ECO:0007669"/>
    <property type="project" value="UniProtKB-UniRule"/>
</dbReference>
<evidence type="ECO:0000256" key="2">
    <source>
        <dbReference type="ARBA" id="ARBA00009819"/>
    </source>
</evidence>
<evidence type="ECO:0000256" key="7">
    <source>
        <dbReference type="ARBA" id="ARBA00022692"/>
    </source>
</evidence>
<accession>A0A2N7X892</accession>
<gene>
    <name evidence="15" type="ORF">C0Z20_04015</name>
</gene>
<comment type="similarity">
    <text evidence="2 13">Belongs to the cytochrome ubiquinol oxidase subunit 1 family.</text>
</comment>
<comment type="subcellular location">
    <subcellularLocation>
        <location evidence="1">Cell inner membrane</location>
        <topology evidence="1">Multi-pass membrane protein</topology>
    </subcellularLocation>
</comment>
<dbReference type="PANTHER" id="PTHR30365">
    <property type="entry name" value="CYTOCHROME D UBIQUINOL OXIDASE"/>
    <property type="match status" value="1"/>
</dbReference>
<dbReference type="RefSeq" id="WP_018438839.1">
    <property type="nucleotide sequence ID" value="NZ_KB890164.1"/>
</dbReference>
<dbReference type="GO" id="GO:0016682">
    <property type="term" value="F:oxidoreductase activity, acting on diphenols and related substances as donors, oxygen as acceptor"/>
    <property type="evidence" value="ECO:0007669"/>
    <property type="project" value="TreeGrafter"/>
</dbReference>
<evidence type="ECO:0000256" key="1">
    <source>
        <dbReference type="ARBA" id="ARBA00004429"/>
    </source>
</evidence>
<feature type="transmembrane region" description="Helical" evidence="13">
    <location>
        <begin position="94"/>
        <end position="118"/>
    </location>
</feature>
<organism evidence="15 16">
    <name type="scientific">Trinickia symbiotica</name>
    <dbReference type="NCBI Taxonomy" id="863227"/>
    <lineage>
        <taxon>Bacteria</taxon>
        <taxon>Pseudomonadati</taxon>
        <taxon>Pseudomonadota</taxon>
        <taxon>Betaproteobacteria</taxon>
        <taxon>Burkholderiales</taxon>
        <taxon>Burkholderiaceae</taxon>
        <taxon>Trinickia</taxon>
    </lineage>
</organism>
<dbReference type="GO" id="GO:0009055">
    <property type="term" value="F:electron transfer activity"/>
    <property type="evidence" value="ECO:0007669"/>
    <property type="project" value="UniProtKB-UniRule"/>
</dbReference>
<feature type="region of interest" description="Disordered" evidence="14">
    <location>
        <begin position="506"/>
        <end position="528"/>
    </location>
</feature>
<comment type="caution">
    <text evidence="15">The sequence shown here is derived from an EMBL/GenBank/DDBJ whole genome shotgun (WGS) entry which is preliminary data.</text>
</comment>
<evidence type="ECO:0000313" key="15">
    <source>
        <dbReference type="EMBL" id="PMS37986.1"/>
    </source>
</evidence>
<dbReference type="GO" id="GO:0020037">
    <property type="term" value="F:heme binding"/>
    <property type="evidence" value="ECO:0007669"/>
    <property type="project" value="TreeGrafter"/>
</dbReference>
<dbReference type="GO" id="GO:0005886">
    <property type="term" value="C:plasma membrane"/>
    <property type="evidence" value="ECO:0007669"/>
    <property type="project" value="UniProtKB-SubCell"/>
</dbReference>
<keyword evidence="3 13" id="KW-0813">Transport</keyword>
<feature type="transmembrane region" description="Helical" evidence="13">
    <location>
        <begin position="474"/>
        <end position="492"/>
    </location>
</feature>
<dbReference type="PIRSF" id="PIRSF006446">
    <property type="entry name" value="Cyt_quinol_oxidase_1"/>
    <property type="match status" value="1"/>
</dbReference>
<evidence type="ECO:0000256" key="13">
    <source>
        <dbReference type="PIRNR" id="PIRNR006446"/>
    </source>
</evidence>
<dbReference type="AlphaFoldDB" id="A0A2N7X892"/>
<keyword evidence="12 13" id="KW-0472">Membrane</keyword>
<keyword evidence="16" id="KW-1185">Reference proteome</keyword>
<feature type="transmembrane region" description="Helical" evidence="13">
    <location>
        <begin position="191"/>
        <end position="210"/>
    </location>
</feature>
<evidence type="ECO:0000256" key="8">
    <source>
        <dbReference type="ARBA" id="ARBA00022723"/>
    </source>
</evidence>
<feature type="transmembrane region" description="Helical" evidence="13">
    <location>
        <begin position="56"/>
        <end position="74"/>
    </location>
</feature>
<keyword evidence="11 13" id="KW-0408">Iron</keyword>
<feature type="transmembrane region" description="Helical" evidence="13">
    <location>
        <begin position="389"/>
        <end position="414"/>
    </location>
</feature>
<evidence type="ECO:0000256" key="6">
    <source>
        <dbReference type="ARBA" id="ARBA00022617"/>
    </source>
</evidence>
<proteinExistence type="inferred from homology"/>
<evidence type="ECO:0000256" key="3">
    <source>
        <dbReference type="ARBA" id="ARBA00022448"/>
    </source>
</evidence>
<feature type="transmembrane region" description="Helical" evidence="13">
    <location>
        <begin position="20"/>
        <end position="44"/>
    </location>
</feature>
<evidence type="ECO:0000313" key="16">
    <source>
        <dbReference type="Proteomes" id="UP000235777"/>
    </source>
</evidence>
<dbReference type="InterPro" id="IPR002585">
    <property type="entry name" value="Cyt-d_ubiquinol_oxidase_su_1"/>
</dbReference>
<feature type="transmembrane region" description="Helical" evidence="13">
    <location>
        <begin position="130"/>
        <end position="148"/>
    </location>
</feature>
<dbReference type="Proteomes" id="UP000235777">
    <property type="component" value="Unassembled WGS sequence"/>
</dbReference>
<keyword evidence="5" id="KW-0997">Cell inner membrane</keyword>
<evidence type="ECO:0000256" key="4">
    <source>
        <dbReference type="ARBA" id="ARBA00022475"/>
    </source>
</evidence>
<evidence type="ECO:0000256" key="5">
    <source>
        <dbReference type="ARBA" id="ARBA00022519"/>
    </source>
</evidence>
<dbReference type="EMBL" id="PNYC01000002">
    <property type="protein sequence ID" value="PMS37986.1"/>
    <property type="molecule type" value="Genomic_DNA"/>
</dbReference>
<dbReference type="STRING" id="863227.GCA_000373005_00334"/>
<keyword evidence="6 13" id="KW-0349">Heme</keyword>
<dbReference type="PANTHER" id="PTHR30365:SF0">
    <property type="entry name" value="CYTOCHROME BD-I UBIQUINOL OXIDASE SUBUNIT 1"/>
    <property type="match status" value="1"/>
</dbReference>
<reference evidence="15 16" key="1">
    <citation type="submission" date="2018-01" db="EMBL/GenBank/DDBJ databases">
        <title>Whole genome analyses suggest that Burkholderia sensu lato contains two further novel genera in the rhizoxinica-symbiotica group Mycetohabitans gen. nov., and Trinickia gen. nov.: implications for the evolution of diazotrophy and nodulation in the Burkholderiaceae.</title>
        <authorList>
            <person name="Estrada-de los Santos P."/>
            <person name="Palmer M."/>
            <person name="Chavez-Ramirez B."/>
            <person name="Beukes C."/>
            <person name="Steenkamp E.T."/>
            <person name="Hirsch A.M."/>
            <person name="Manyaka P."/>
            <person name="Maluk M."/>
            <person name="Lafos M."/>
            <person name="Crook M."/>
            <person name="Gross E."/>
            <person name="Simon M.F."/>
            <person name="Bueno dos Reis Junior F."/>
            <person name="Poole P.S."/>
            <person name="Venter S.N."/>
            <person name="James E.K."/>
        </authorList>
    </citation>
    <scope>NUCLEOTIDE SEQUENCE [LARGE SCALE GENOMIC DNA]</scope>
    <source>
        <strain evidence="15 16">JPY 581</strain>
    </source>
</reference>
<keyword evidence="9 13" id="KW-0249">Electron transport</keyword>
<dbReference type="GO" id="GO:0070069">
    <property type="term" value="C:cytochrome complex"/>
    <property type="evidence" value="ECO:0007669"/>
    <property type="project" value="UniProtKB-UniRule"/>
</dbReference>
<feature type="transmembrane region" description="Helical" evidence="13">
    <location>
        <begin position="222"/>
        <end position="246"/>
    </location>
</feature>
<name>A0A2N7X892_9BURK</name>
<evidence type="ECO:0000256" key="14">
    <source>
        <dbReference type="SAM" id="MobiDB-lite"/>
    </source>
</evidence>
<evidence type="ECO:0000256" key="12">
    <source>
        <dbReference type="ARBA" id="ARBA00023136"/>
    </source>
</evidence>
<keyword evidence="10 13" id="KW-1133">Transmembrane helix</keyword>
<dbReference type="GO" id="GO:0019646">
    <property type="term" value="P:aerobic electron transport chain"/>
    <property type="evidence" value="ECO:0007669"/>
    <property type="project" value="InterPro"/>
</dbReference>
<protein>
    <submittedName>
        <fullName evidence="15">Cytochrome d terminal oxidase subunit 1</fullName>
    </submittedName>
</protein>
<keyword evidence="4 13" id="KW-1003">Cell membrane</keyword>
<feature type="compositionally biased region" description="Basic and acidic residues" evidence="14">
    <location>
        <begin position="506"/>
        <end position="520"/>
    </location>
</feature>
<sequence length="544" mass="60016">MISDTVVELSRLQFAVTALYHFLFVPLTLGLSFLLAVMETVYVITGRKIYRDMTQFWSRLFLINFALGVATGLTMEFEFGTNWSFYSRFVGDVFGAPLAIEGLMAFFMESTFVGLMAFGWERLSKGKHLIVTYLVALGSNLSALWILVGNSFMQNPNGAVFNPVTMRLELTSFGALFFSEDAQTKFVHTSIAGYVTAAVFVTAVSAYYMLRGRHMDLARRSFRIASLFGVLSVAGVITLGDALGFVGGHAQPSKLAAMEAMWQTEKAPAPFTVAAWPNQNEQRNTWSIQIPYVLTPLLTHTFDKTVPGIDRIEADAVKRIRNGIPAVEALKVLSADPTNAAALAQFEAHKADLGYGFLVKRYAAGQDVSKATEADIVKASKDVIPNVLVIFWVFRIMVGCGLLMLAYFVISVILSLRGDVDRQRTFLKLAPWMIPVPFIACEAGWLTAEVGRQPWTVFGVLPTWMSASTHSVEYLVFSLVGFVLIYSIFAVVEISLMVRAIRQGPEDHGDRGGHADEKPRRPVSARSGELVTAHAALVSLRKEQ</sequence>
<dbReference type="OrthoDB" id="9807042at2"/>
<keyword evidence="7 13" id="KW-0812">Transmembrane</keyword>